<evidence type="ECO:0000256" key="4">
    <source>
        <dbReference type="SAM" id="SignalP"/>
    </source>
</evidence>
<dbReference type="RefSeq" id="XP_046597682.1">
    <property type="nucleotide sequence ID" value="XM_046741726.1"/>
</dbReference>
<keyword evidence="5" id="KW-1185">Reference proteome</keyword>
<dbReference type="SUPFAM" id="SSF52047">
    <property type="entry name" value="RNI-like"/>
    <property type="match status" value="1"/>
</dbReference>
<dbReference type="PANTHER" id="PTHR24373">
    <property type="entry name" value="SLIT RELATED LEUCINE-RICH REPEAT NEURONAL PROTEIN"/>
    <property type="match status" value="1"/>
</dbReference>
<dbReference type="RefSeq" id="XP_015521486.1">
    <property type="nucleotide sequence ID" value="XM_015666000.1"/>
</dbReference>
<evidence type="ECO:0000256" key="1">
    <source>
        <dbReference type="ARBA" id="ARBA00022614"/>
    </source>
</evidence>
<dbReference type="Pfam" id="PF00560">
    <property type="entry name" value="LRR_1"/>
    <property type="match status" value="3"/>
</dbReference>
<dbReference type="Proteomes" id="UP000829291">
    <property type="component" value="Chromosome 5"/>
</dbReference>
<accession>A0A6J0C2H9</accession>
<dbReference type="GO" id="GO:0031012">
    <property type="term" value="C:extracellular matrix"/>
    <property type="evidence" value="ECO:0007669"/>
    <property type="project" value="TreeGrafter"/>
</dbReference>
<dbReference type="InterPro" id="IPR001611">
    <property type="entry name" value="Leu-rich_rpt"/>
</dbReference>
<dbReference type="InterPro" id="IPR003591">
    <property type="entry name" value="Leu-rich_rpt_typical-subtyp"/>
</dbReference>
<keyword evidence="9 10" id="KW-0378">Hydrolase</keyword>
<keyword evidence="9 10" id="KW-0121">Carboxypeptidase</keyword>
<dbReference type="SUPFAM" id="SSF52058">
    <property type="entry name" value="L domain-like"/>
    <property type="match status" value="1"/>
</dbReference>
<evidence type="ECO:0000256" key="2">
    <source>
        <dbReference type="ARBA" id="ARBA00022729"/>
    </source>
</evidence>
<evidence type="ECO:0000313" key="7">
    <source>
        <dbReference type="RefSeq" id="XP_015521486.1"/>
    </source>
</evidence>
<gene>
    <name evidence="6 7 8 9 10" type="primary">LOC107225507</name>
</gene>
<dbReference type="InterPro" id="IPR032675">
    <property type="entry name" value="LRR_dom_sf"/>
</dbReference>
<evidence type="ECO:0000313" key="10">
    <source>
        <dbReference type="RefSeq" id="XP_046597682.1"/>
    </source>
</evidence>
<evidence type="ECO:0000313" key="5">
    <source>
        <dbReference type="Proteomes" id="UP000829291"/>
    </source>
</evidence>
<dbReference type="Pfam" id="PF13855">
    <property type="entry name" value="LRR_8"/>
    <property type="match status" value="5"/>
</dbReference>
<protein>
    <submittedName>
        <fullName evidence="9 10">Carboxypeptidase N subunit 2 isoform X1</fullName>
    </submittedName>
    <submittedName>
        <fullName evidence="6 7">Carboxypeptidase N subunit 2-like</fullName>
    </submittedName>
</protein>
<feature type="chain" id="PRO_5044636921" evidence="4">
    <location>
        <begin position="19"/>
        <end position="675"/>
    </location>
</feature>
<evidence type="ECO:0000313" key="8">
    <source>
        <dbReference type="RefSeq" id="XP_015521487.1"/>
    </source>
</evidence>
<dbReference type="OrthoDB" id="1416801at2759"/>
<sequence length="675" mass="76866">MTLKILLLLAALVGSAVSFNGELEEQECPVDCHCHYFRINWVTDCSESNLTTIPYNELSPNVYILDMNGNNIAEISPFPQGIKMRRLQMAHNRLTRLTRESFAGLAYLLDADFSYNMITTIDPDTFGDSPGLITLELQNNPLSHIDGHFLKSRSLLYLDINSCGIHRLSTEFFYNTTALNKLDLSNNPLERIDPEPFNHLTNLEYLQLNNCNLSFVSPEAFVHLENLRELEMRNNKLGTLSWKSVLHPMTRLEHLDIRNSSIVTLPGDAFSENLYLRQLNLAENELRHLDVGSTLGHNLQNLQSLDLSNCNLKDRLTEEAFRNASKLRVLHLDGNPLFASDLTAVLGHLPKLQKLSLSNCGLNKLPEAFHVLQDLQELKISHNPLNNAFVSLLNPLESLEYLDMSYSNLGYVGNETFSKMTMLKRLILSGNKLHTLEQGLFTNLTRLESLELNYCDLKTPINPNVFGDHPYTSIVELKLSGNPLVVPESEPLLPRQLSRLETLDLSNCNITNFSIDSFINSRNLTRLNLSGNRLSSKESLEFLKKLHLLEWLDLSSNNFTSIRPHVFRLNPRLRHLNLIGNPFKCDCNVVEMWTWADRVKNDLHILAGSQPAEFSAGSAKFKKTLTCAYDEDIFRSMVDQNREATADRRNFMRKSDFTPHRTWAKYVKESSCAKS</sequence>
<proteinExistence type="predicted"/>
<dbReference type="Gene3D" id="3.80.10.10">
    <property type="entry name" value="Ribonuclease Inhibitor"/>
    <property type="match status" value="4"/>
</dbReference>
<dbReference type="PROSITE" id="PS51450">
    <property type="entry name" value="LRR"/>
    <property type="match status" value="3"/>
</dbReference>
<keyword evidence="2 4" id="KW-0732">Signal</keyword>
<reference evidence="6 7" key="1">
    <citation type="submission" date="2025-04" db="UniProtKB">
        <authorList>
            <consortium name="RefSeq"/>
        </authorList>
    </citation>
    <scope>IDENTIFICATION</scope>
    <source>
        <tissue evidence="9 10">Thorax and Abdomen</tissue>
        <tissue evidence="6 7">Whole body</tissue>
    </source>
</reference>
<name>A0A6J0C2H9_NEOLC</name>
<dbReference type="InterPro" id="IPR050328">
    <property type="entry name" value="Dev_Immune_Receptor"/>
</dbReference>
<dbReference type="SMART" id="SM00369">
    <property type="entry name" value="LRR_TYP"/>
    <property type="match status" value="14"/>
</dbReference>
<keyword evidence="9 10" id="KW-0645">Protease</keyword>
<keyword evidence="1" id="KW-0433">Leucine-rich repeat</keyword>
<feature type="signal peptide" evidence="4">
    <location>
        <begin position="1"/>
        <end position="18"/>
    </location>
</feature>
<dbReference type="GO" id="GO:0004180">
    <property type="term" value="F:carboxypeptidase activity"/>
    <property type="evidence" value="ECO:0007669"/>
    <property type="project" value="UniProtKB-KW"/>
</dbReference>
<organism evidence="5 7">
    <name type="scientific">Neodiprion lecontei</name>
    <name type="common">Redheaded pine sawfly</name>
    <dbReference type="NCBI Taxonomy" id="441921"/>
    <lineage>
        <taxon>Eukaryota</taxon>
        <taxon>Metazoa</taxon>
        <taxon>Ecdysozoa</taxon>
        <taxon>Arthropoda</taxon>
        <taxon>Hexapoda</taxon>
        <taxon>Insecta</taxon>
        <taxon>Pterygota</taxon>
        <taxon>Neoptera</taxon>
        <taxon>Endopterygota</taxon>
        <taxon>Hymenoptera</taxon>
        <taxon>Tenthredinoidea</taxon>
        <taxon>Diprionidae</taxon>
        <taxon>Diprioninae</taxon>
        <taxon>Neodiprion</taxon>
    </lineage>
</organism>
<dbReference type="KEGG" id="nlo:107225507"/>
<evidence type="ECO:0000313" key="6">
    <source>
        <dbReference type="RefSeq" id="XP_015521485.1"/>
    </source>
</evidence>
<evidence type="ECO:0000256" key="3">
    <source>
        <dbReference type="ARBA" id="ARBA00022737"/>
    </source>
</evidence>
<dbReference type="GeneID" id="107225507"/>
<dbReference type="AlphaFoldDB" id="A0A6J0C2H9"/>
<keyword evidence="3" id="KW-0677">Repeat</keyword>
<dbReference type="GO" id="GO:0005615">
    <property type="term" value="C:extracellular space"/>
    <property type="evidence" value="ECO:0007669"/>
    <property type="project" value="TreeGrafter"/>
</dbReference>
<dbReference type="RefSeq" id="XP_046597680.1">
    <property type="nucleotide sequence ID" value="XM_046741724.1"/>
</dbReference>
<dbReference type="PANTHER" id="PTHR24373:SF293">
    <property type="entry name" value="TOLL-LIKE RECEPTOR 3"/>
    <property type="match status" value="1"/>
</dbReference>
<dbReference type="RefSeq" id="XP_015521487.1">
    <property type="nucleotide sequence ID" value="XM_015666001.1"/>
</dbReference>
<evidence type="ECO:0000313" key="9">
    <source>
        <dbReference type="RefSeq" id="XP_046597680.1"/>
    </source>
</evidence>
<dbReference type="RefSeq" id="XP_015521485.1">
    <property type="nucleotide sequence ID" value="XM_015665999.1"/>
</dbReference>